<dbReference type="KEGG" id="ppn:Palpr_1931"/>
<accession>E4T5S6</accession>
<name>E4T5S6_PALPW</name>
<proteinExistence type="predicted"/>
<evidence type="ECO:0000313" key="2">
    <source>
        <dbReference type="EMBL" id="ADQ80070.1"/>
    </source>
</evidence>
<keyword evidence="1" id="KW-0472">Membrane</keyword>
<evidence type="ECO:0000313" key="3">
    <source>
        <dbReference type="Proteomes" id="UP000008718"/>
    </source>
</evidence>
<dbReference type="EMBL" id="CP002345">
    <property type="protein sequence ID" value="ADQ80070.1"/>
    <property type="molecule type" value="Genomic_DNA"/>
</dbReference>
<reference evidence="2 3" key="2">
    <citation type="journal article" date="2011" name="Stand. Genomic Sci.">
        <title>Complete genome sequence of Paludibacter propionicigenes type strain (WB4).</title>
        <authorList>
            <person name="Gronow S."/>
            <person name="Munk C."/>
            <person name="Lapidus A."/>
            <person name="Nolan M."/>
            <person name="Lucas S."/>
            <person name="Hammon N."/>
            <person name="Deshpande S."/>
            <person name="Cheng J.F."/>
            <person name="Tapia R."/>
            <person name="Han C."/>
            <person name="Goodwin L."/>
            <person name="Pitluck S."/>
            <person name="Liolios K."/>
            <person name="Ivanova N."/>
            <person name="Mavromatis K."/>
            <person name="Mikhailova N."/>
            <person name="Pati A."/>
            <person name="Chen A."/>
            <person name="Palaniappan K."/>
            <person name="Land M."/>
            <person name="Hauser L."/>
            <person name="Chang Y.J."/>
            <person name="Jeffries C.D."/>
            <person name="Brambilla E."/>
            <person name="Rohde M."/>
            <person name="Goker M."/>
            <person name="Detter J.C."/>
            <person name="Woyke T."/>
            <person name="Bristow J."/>
            <person name="Eisen J.A."/>
            <person name="Markowitz V."/>
            <person name="Hugenholtz P."/>
            <person name="Kyrpides N.C."/>
            <person name="Klenk H.P."/>
        </authorList>
    </citation>
    <scope>NUCLEOTIDE SEQUENCE [LARGE SCALE GENOMIC DNA]</scope>
    <source>
        <strain evidence="3">DSM 17365 / JCM 13257 / WB4</strain>
    </source>
</reference>
<keyword evidence="1" id="KW-1133">Transmembrane helix</keyword>
<feature type="transmembrane region" description="Helical" evidence="1">
    <location>
        <begin position="7"/>
        <end position="29"/>
    </location>
</feature>
<dbReference type="HOGENOM" id="CLU_2684428_0_0_10"/>
<dbReference type="Proteomes" id="UP000008718">
    <property type="component" value="Chromosome"/>
</dbReference>
<feature type="transmembrane region" description="Helical" evidence="1">
    <location>
        <begin position="49"/>
        <end position="69"/>
    </location>
</feature>
<keyword evidence="1" id="KW-0812">Transmembrane</keyword>
<reference key="1">
    <citation type="submission" date="2010-11" db="EMBL/GenBank/DDBJ databases">
        <title>The complete genome of Paludibacter propionicigenes DSM 17365.</title>
        <authorList>
            <consortium name="US DOE Joint Genome Institute (JGI-PGF)"/>
            <person name="Lucas S."/>
            <person name="Copeland A."/>
            <person name="Lapidus A."/>
            <person name="Bruce D."/>
            <person name="Goodwin L."/>
            <person name="Pitluck S."/>
            <person name="Kyrpides N."/>
            <person name="Mavromatis K."/>
            <person name="Ivanova N."/>
            <person name="Munk A.C."/>
            <person name="Brettin T."/>
            <person name="Detter J.C."/>
            <person name="Han C."/>
            <person name="Tapia R."/>
            <person name="Land M."/>
            <person name="Hauser L."/>
            <person name="Markowitz V."/>
            <person name="Cheng J.-F."/>
            <person name="Hugenholtz P."/>
            <person name="Woyke T."/>
            <person name="Wu D."/>
            <person name="Gronow S."/>
            <person name="Wellnitz S."/>
            <person name="Brambilla E."/>
            <person name="Klenk H.-P."/>
            <person name="Eisen J.A."/>
        </authorList>
    </citation>
    <scope>NUCLEOTIDE SEQUENCE</scope>
    <source>
        <strain>WB4</strain>
    </source>
</reference>
<keyword evidence="3" id="KW-1185">Reference proteome</keyword>
<evidence type="ECO:0000256" key="1">
    <source>
        <dbReference type="SAM" id="Phobius"/>
    </source>
</evidence>
<organism evidence="2 3">
    <name type="scientific">Paludibacter propionicigenes (strain DSM 17365 / JCM 13257 / WB4)</name>
    <dbReference type="NCBI Taxonomy" id="694427"/>
    <lineage>
        <taxon>Bacteria</taxon>
        <taxon>Pseudomonadati</taxon>
        <taxon>Bacteroidota</taxon>
        <taxon>Bacteroidia</taxon>
        <taxon>Bacteroidales</taxon>
        <taxon>Paludibacteraceae</taxon>
        <taxon>Paludibacter</taxon>
    </lineage>
</organism>
<dbReference type="AlphaFoldDB" id="E4T5S6"/>
<protein>
    <submittedName>
        <fullName evidence="2">Uncharacterized protein</fullName>
    </submittedName>
</protein>
<sequence length="74" mass="8620">MKIYFNIFIWLMIAFSGFILYIVFGIYMNSSVCLTYESASVADIQYVNSYSKVIILYTVLMIVFLITSFKRKSS</sequence>
<gene>
    <name evidence="2" type="ordered locus">Palpr_1931</name>
</gene>